<organism evidence="8 9">
    <name type="scientific">Paracandidimonas soli</name>
    <dbReference type="NCBI Taxonomy" id="1917182"/>
    <lineage>
        <taxon>Bacteria</taxon>
        <taxon>Pseudomonadati</taxon>
        <taxon>Pseudomonadota</taxon>
        <taxon>Betaproteobacteria</taxon>
        <taxon>Burkholderiales</taxon>
        <taxon>Alcaligenaceae</taxon>
        <taxon>Paracandidimonas</taxon>
    </lineage>
</organism>
<evidence type="ECO:0000256" key="2">
    <source>
        <dbReference type="ARBA" id="ARBA00022475"/>
    </source>
</evidence>
<sequence>MKNKILAMFALLGCLVMAGCANTIDGAGQDISKAGDAISRSTK</sequence>
<comment type="caution">
    <text evidence="8">The sequence shown here is derived from an EMBL/GenBank/DDBJ whole genome shotgun (WGS) entry which is preliminary data.</text>
</comment>
<dbReference type="AlphaFoldDB" id="A0A4R3V9D2"/>
<dbReference type="InterPro" id="IPR012556">
    <property type="entry name" value="Entericidin"/>
</dbReference>
<comment type="similarity">
    <text evidence="1">Belongs to the EcnA/EcnB lipoprotein family.</text>
</comment>
<dbReference type="OrthoDB" id="9181810at2"/>
<dbReference type="GO" id="GO:0009636">
    <property type="term" value="P:response to toxic substance"/>
    <property type="evidence" value="ECO:0007669"/>
    <property type="project" value="InterPro"/>
</dbReference>
<reference evidence="8 9" key="1">
    <citation type="submission" date="2019-03" db="EMBL/GenBank/DDBJ databases">
        <title>Genomic Encyclopedia of Type Strains, Phase IV (KMG-IV): sequencing the most valuable type-strain genomes for metagenomic binning, comparative biology and taxonomic classification.</title>
        <authorList>
            <person name="Goeker M."/>
        </authorList>
    </citation>
    <scope>NUCLEOTIDE SEQUENCE [LARGE SCALE GENOMIC DNA]</scope>
    <source>
        <strain evidence="8 9">DSM 100048</strain>
    </source>
</reference>
<proteinExistence type="inferred from homology"/>
<protein>
    <submittedName>
        <fullName evidence="8">Entericidin EcnA/B family protein</fullName>
    </submittedName>
</protein>
<keyword evidence="5" id="KW-0564">Palmitate</keyword>
<dbReference type="PROSITE" id="PS51257">
    <property type="entry name" value="PROKAR_LIPOPROTEIN"/>
    <property type="match status" value="1"/>
</dbReference>
<evidence type="ECO:0000256" key="3">
    <source>
        <dbReference type="ARBA" id="ARBA00022729"/>
    </source>
</evidence>
<keyword evidence="4" id="KW-0472">Membrane</keyword>
<keyword evidence="2" id="KW-1003">Cell membrane</keyword>
<gene>
    <name evidence="8" type="ORF">EV686_102541</name>
</gene>
<keyword evidence="9" id="KW-1185">Reference proteome</keyword>
<dbReference type="RefSeq" id="WP_132474652.1">
    <property type="nucleotide sequence ID" value="NZ_JBEBWM010000011.1"/>
</dbReference>
<keyword evidence="6" id="KW-0449">Lipoprotein</keyword>
<accession>A0A4R3V9D2</accession>
<feature type="signal peptide" evidence="7">
    <location>
        <begin position="1"/>
        <end position="18"/>
    </location>
</feature>
<dbReference type="Proteomes" id="UP000294692">
    <property type="component" value="Unassembled WGS sequence"/>
</dbReference>
<name>A0A4R3V9D2_9BURK</name>
<evidence type="ECO:0000313" key="9">
    <source>
        <dbReference type="Proteomes" id="UP000294692"/>
    </source>
</evidence>
<dbReference type="Pfam" id="PF08085">
    <property type="entry name" value="Entericidin"/>
    <property type="match status" value="1"/>
</dbReference>
<feature type="chain" id="PRO_5020328542" evidence="7">
    <location>
        <begin position="19"/>
        <end position="43"/>
    </location>
</feature>
<dbReference type="GO" id="GO:0016020">
    <property type="term" value="C:membrane"/>
    <property type="evidence" value="ECO:0007669"/>
    <property type="project" value="InterPro"/>
</dbReference>
<evidence type="ECO:0000256" key="4">
    <source>
        <dbReference type="ARBA" id="ARBA00023136"/>
    </source>
</evidence>
<dbReference type="EMBL" id="SMBX01000002">
    <property type="protein sequence ID" value="TCV01827.1"/>
    <property type="molecule type" value="Genomic_DNA"/>
</dbReference>
<evidence type="ECO:0000313" key="8">
    <source>
        <dbReference type="EMBL" id="TCV01827.1"/>
    </source>
</evidence>
<evidence type="ECO:0000256" key="7">
    <source>
        <dbReference type="SAM" id="SignalP"/>
    </source>
</evidence>
<evidence type="ECO:0000256" key="5">
    <source>
        <dbReference type="ARBA" id="ARBA00023139"/>
    </source>
</evidence>
<evidence type="ECO:0000256" key="1">
    <source>
        <dbReference type="ARBA" id="ARBA00010296"/>
    </source>
</evidence>
<keyword evidence="3 7" id="KW-0732">Signal</keyword>
<evidence type="ECO:0000256" key="6">
    <source>
        <dbReference type="ARBA" id="ARBA00023288"/>
    </source>
</evidence>